<dbReference type="PANTHER" id="PTHR38681:SF1">
    <property type="entry name" value="RETROVIRUS-RELATED POL POLYPROTEIN FROM TRANSPOSON 412-LIKE PROTEIN"/>
    <property type="match status" value="1"/>
</dbReference>
<dbReference type="Proteomes" id="UP000887116">
    <property type="component" value="Unassembled WGS sequence"/>
</dbReference>
<keyword evidence="2" id="KW-1185">Reference proteome</keyword>
<dbReference type="OrthoDB" id="422540at2759"/>
<name>A0A8X6HM71_TRICU</name>
<dbReference type="EMBL" id="BMAO01008787">
    <property type="protein sequence ID" value="GFR26477.1"/>
    <property type="molecule type" value="Genomic_DNA"/>
</dbReference>
<dbReference type="InterPro" id="IPR036397">
    <property type="entry name" value="RNaseH_sf"/>
</dbReference>
<dbReference type="Gene3D" id="3.30.420.10">
    <property type="entry name" value="Ribonuclease H-like superfamily/Ribonuclease H"/>
    <property type="match status" value="1"/>
</dbReference>
<dbReference type="PANTHER" id="PTHR38681">
    <property type="entry name" value="RETROVIRUS-RELATED POL POLYPROTEIN FROM TRANSPOSON 412-LIKE PROTEIN-RELATED"/>
    <property type="match status" value="1"/>
</dbReference>
<dbReference type="GO" id="GO:0003676">
    <property type="term" value="F:nucleic acid binding"/>
    <property type="evidence" value="ECO:0007669"/>
    <property type="project" value="InterPro"/>
</dbReference>
<gene>
    <name evidence="1" type="ORF">TNCT_441121</name>
</gene>
<comment type="caution">
    <text evidence="1">The sequence shown here is derived from an EMBL/GenBank/DDBJ whole genome shotgun (WGS) entry which is preliminary data.</text>
</comment>
<accession>A0A8X6HM71</accession>
<organism evidence="1 2">
    <name type="scientific">Trichonephila clavata</name>
    <name type="common">Joro spider</name>
    <name type="synonym">Nephila clavata</name>
    <dbReference type="NCBI Taxonomy" id="2740835"/>
    <lineage>
        <taxon>Eukaryota</taxon>
        <taxon>Metazoa</taxon>
        <taxon>Ecdysozoa</taxon>
        <taxon>Arthropoda</taxon>
        <taxon>Chelicerata</taxon>
        <taxon>Arachnida</taxon>
        <taxon>Araneae</taxon>
        <taxon>Araneomorphae</taxon>
        <taxon>Entelegynae</taxon>
        <taxon>Araneoidea</taxon>
        <taxon>Nephilidae</taxon>
        <taxon>Trichonephila</taxon>
    </lineage>
</organism>
<reference evidence="1" key="1">
    <citation type="submission" date="2020-07" db="EMBL/GenBank/DDBJ databases">
        <title>Multicomponent nature underlies the extraordinary mechanical properties of spider dragline silk.</title>
        <authorList>
            <person name="Kono N."/>
            <person name="Nakamura H."/>
            <person name="Mori M."/>
            <person name="Yoshida Y."/>
            <person name="Ohtoshi R."/>
            <person name="Malay A.D."/>
            <person name="Moran D.A.P."/>
            <person name="Tomita M."/>
            <person name="Numata K."/>
            <person name="Arakawa K."/>
        </authorList>
    </citation>
    <scope>NUCLEOTIDE SEQUENCE</scope>
</reference>
<proteinExistence type="predicted"/>
<evidence type="ECO:0000313" key="2">
    <source>
        <dbReference type="Proteomes" id="UP000887116"/>
    </source>
</evidence>
<sequence length="79" mass="9076">MIERWHRQLKSAIKCLATEKWVEALPAALLGIQCSLKEDLKCSAAELVFGNTLRLLGEFLKSNTRNFQMPVKDFFTKFT</sequence>
<evidence type="ECO:0000313" key="1">
    <source>
        <dbReference type="EMBL" id="GFR26477.1"/>
    </source>
</evidence>
<protein>
    <submittedName>
        <fullName evidence="1">Uncharacterized protein</fullName>
    </submittedName>
</protein>
<dbReference type="AlphaFoldDB" id="A0A8X6HM71"/>